<organism evidence="4 6">
    <name type="scientific">Morganella psychrotolerans</name>
    <dbReference type="NCBI Taxonomy" id="368603"/>
    <lineage>
        <taxon>Bacteria</taxon>
        <taxon>Pseudomonadati</taxon>
        <taxon>Pseudomonadota</taxon>
        <taxon>Gammaproteobacteria</taxon>
        <taxon>Enterobacterales</taxon>
        <taxon>Morganellaceae</taxon>
        <taxon>Morganella</taxon>
    </lineage>
</organism>
<dbReference type="SUPFAM" id="SSF52402">
    <property type="entry name" value="Adenine nucleotide alpha hydrolases-like"/>
    <property type="match status" value="1"/>
</dbReference>
<comment type="caution">
    <text evidence="4">The sequence shown here is derived from an EMBL/GenBank/DDBJ whole genome shotgun (WGS) entry which is preliminary data.</text>
</comment>
<dbReference type="OrthoDB" id="9792500at2"/>
<dbReference type="EMBL" id="LZEY01000045">
    <property type="protein sequence ID" value="OBU05206.1"/>
    <property type="molecule type" value="Genomic_DNA"/>
</dbReference>
<name>A0A1B8H813_9GAMM</name>
<dbReference type="STRING" id="368603.AYY16_00790"/>
<dbReference type="PANTHER" id="PTHR46268">
    <property type="entry name" value="STRESS RESPONSE PROTEIN NHAX"/>
    <property type="match status" value="1"/>
</dbReference>
<proteinExistence type="inferred from homology"/>
<feature type="domain" description="UspA" evidence="2">
    <location>
        <begin position="1"/>
        <end position="145"/>
    </location>
</feature>
<evidence type="ECO:0000313" key="4">
    <source>
        <dbReference type="EMBL" id="OBU05206.1"/>
    </source>
</evidence>
<dbReference type="PRINTS" id="PR01438">
    <property type="entry name" value="UNVRSLSTRESS"/>
</dbReference>
<dbReference type="InterPro" id="IPR014729">
    <property type="entry name" value="Rossmann-like_a/b/a_fold"/>
</dbReference>
<evidence type="ECO:0000313" key="5">
    <source>
        <dbReference type="Proteomes" id="UP000092247"/>
    </source>
</evidence>
<dbReference type="RefSeq" id="WP_067404859.1">
    <property type="nucleotide sequence ID" value="NZ_CBCPID010000006.1"/>
</dbReference>
<sequence>MYNTILVPIDILEDDLTDKMLPHVEALAKIDNPKIHFLTVIPNVEMFFGVEYASLPVSLRESGERIELALAALQDLLKGISVPARQYTLHAVIGSAKNEILSYAKEINADLILMGSHRPDAATFLLGSTAAGIVRHAKTSVMVVR</sequence>
<dbReference type="Proteomes" id="UP000092377">
    <property type="component" value="Unassembled WGS sequence"/>
</dbReference>
<gene>
    <name evidence="3" type="ORF">AYY17_13955</name>
    <name evidence="4" type="ORF">AYY18_09025</name>
</gene>
<evidence type="ECO:0000313" key="3">
    <source>
        <dbReference type="EMBL" id="OBU02105.1"/>
    </source>
</evidence>
<dbReference type="Proteomes" id="UP000092247">
    <property type="component" value="Unassembled WGS sequence"/>
</dbReference>
<dbReference type="Pfam" id="PF00582">
    <property type="entry name" value="Usp"/>
    <property type="match status" value="1"/>
</dbReference>
<reference evidence="4 5" key="2">
    <citation type="submission" date="2016-06" db="EMBL/GenBank/DDBJ databases">
        <authorList>
            <person name="Kjaerup R.B."/>
            <person name="Dalgaard T.S."/>
            <person name="Juul-Madsen H.R."/>
        </authorList>
    </citation>
    <scope>NUCLEOTIDE SEQUENCE [LARGE SCALE GENOMIC DNA]</scope>
    <source>
        <strain evidence="4">GCSL-Mp20</strain>
        <strain evidence="3 5">GCSL-Mp3</strain>
    </source>
</reference>
<comment type="similarity">
    <text evidence="1">Belongs to the universal stress protein A family.</text>
</comment>
<dbReference type="InterPro" id="IPR006015">
    <property type="entry name" value="Universal_stress_UspA"/>
</dbReference>
<accession>A0A1B8H813</accession>
<dbReference type="AlphaFoldDB" id="A0A1B8H813"/>
<evidence type="ECO:0000256" key="1">
    <source>
        <dbReference type="ARBA" id="ARBA00008791"/>
    </source>
</evidence>
<protein>
    <submittedName>
        <fullName evidence="4">Universal stress protein</fullName>
    </submittedName>
</protein>
<dbReference type="InterPro" id="IPR006016">
    <property type="entry name" value="UspA"/>
</dbReference>
<dbReference type="CDD" id="cd00293">
    <property type="entry name" value="USP-like"/>
    <property type="match status" value="1"/>
</dbReference>
<dbReference type="EMBL" id="LZEX01000046">
    <property type="protein sequence ID" value="OBU02105.1"/>
    <property type="molecule type" value="Genomic_DNA"/>
</dbReference>
<evidence type="ECO:0000259" key="2">
    <source>
        <dbReference type="Pfam" id="PF00582"/>
    </source>
</evidence>
<dbReference type="Gene3D" id="3.40.50.620">
    <property type="entry name" value="HUPs"/>
    <property type="match status" value="1"/>
</dbReference>
<dbReference type="PANTHER" id="PTHR46268:SF6">
    <property type="entry name" value="UNIVERSAL STRESS PROTEIN UP12"/>
    <property type="match status" value="1"/>
</dbReference>
<keyword evidence="6" id="KW-1185">Reference proteome</keyword>
<reference evidence="6" key="1">
    <citation type="submission" date="2016-06" db="EMBL/GenBank/DDBJ databases">
        <authorList>
            <person name="Butler K."/>
        </authorList>
    </citation>
    <scope>NUCLEOTIDE SEQUENCE [LARGE SCALE GENOMIC DNA]</scope>
    <source>
        <strain evidence="6">GCSL-Mp20</strain>
    </source>
</reference>
<evidence type="ECO:0000313" key="6">
    <source>
        <dbReference type="Proteomes" id="UP000092377"/>
    </source>
</evidence>